<evidence type="ECO:0000256" key="1">
    <source>
        <dbReference type="ARBA" id="ARBA00001968"/>
    </source>
</evidence>
<keyword evidence="7" id="KW-0539">Nucleus</keyword>
<evidence type="ECO:0000256" key="3">
    <source>
        <dbReference type="ARBA" id="ARBA00006958"/>
    </source>
</evidence>
<dbReference type="GO" id="GO:0005634">
    <property type="term" value="C:nucleus"/>
    <property type="evidence" value="ECO:0007669"/>
    <property type="project" value="UniProtKB-SubCell"/>
</dbReference>
<dbReference type="InterPro" id="IPR045249">
    <property type="entry name" value="HARBI1-like"/>
</dbReference>
<evidence type="ECO:0000256" key="5">
    <source>
        <dbReference type="ARBA" id="ARBA00022723"/>
    </source>
</evidence>
<reference evidence="9" key="3">
    <citation type="submission" date="2025-08" db="UniProtKB">
        <authorList>
            <consortium name="Ensembl"/>
        </authorList>
    </citation>
    <scope>IDENTIFICATION</scope>
</reference>
<dbReference type="Proteomes" id="UP000265140">
    <property type="component" value="Chromosome 11"/>
</dbReference>
<name>A0A3P8ZZU2_ESOLU</name>
<keyword evidence="5" id="KW-0479">Metal-binding</keyword>
<dbReference type="GO" id="GO:0004518">
    <property type="term" value="F:nuclease activity"/>
    <property type="evidence" value="ECO:0007669"/>
    <property type="project" value="UniProtKB-KW"/>
</dbReference>
<reference evidence="10" key="1">
    <citation type="journal article" date="2014" name="PLoS ONE">
        <title>The genome and linkage map of the northern pike (Esox lucius): conserved synteny revealed between the salmonid sister group and the Neoteleostei.</title>
        <authorList>
            <person name="Rondeau E.B."/>
            <person name="Minkley D.R."/>
            <person name="Leong J.S."/>
            <person name="Messmer A.M."/>
            <person name="Jantzen J.R."/>
            <person name="von Schalburg K.R."/>
            <person name="Lemon C."/>
            <person name="Bird N.H."/>
            <person name="Koop B.F."/>
        </authorList>
    </citation>
    <scope>NUCLEOTIDE SEQUENCE</scope>
</reference>
<comment type="subcellular location">
    <subcellularLocation>
        <location evidence="2">Nucleus</location>
    </subcellularLocation>
</comment>
<dbReference type="Pfam" id="PF13359">
    <property type="entry name" value="DDE_Tnp_4"/>
    <property type="match status" value="1"/>
</dbReference>
<reference evidence="9" key="2">
    <citation type="submission" date="2020-02" db="EMBL/GenBank/DDBJ databases">
        <title>Esox lucius (northern pike) genome, fEsoLuc1, primary haplotype.</title>
        <authorList>
            <person name="Myers G."/>
            <person name="Karagic N."/>
            <person name="Meyer A."/>
            <person name="Pippel M."/>
            <person name="Reichard M."/>
            <person name="Winkler S."/>
            <person name="Tracey A."/>
            <person name="Sims Y."/>
            <person name="Howe K."/>
            <person name="Rhie A."/>
            <person name="Formenti G."/>
            <person name="Durbin R."/>
            <person name="Fedrigo O."/>
            <person name="Jarvis E.D."/>
        </authorList>
    </citation>
    <scope>NUCLEOTIDE SEQUENCE [LARGE SCALE GENOMIC DNA]</scope>
</reference>
<evidence type="ECO:0000256" key="7">
    <source>
        <dbReference type="ARBA" id="ARBA00023242"/>
    </source>
</evidence>
<dbReference type="OMA" id="NEGNIIN"/>
<evidence type="ECO:0000256" key="2">
    <source>
        <dbReference type="ARBA" id="ARBA00004123"/>
    </source>
</evidence>
<accession>A0A3P8ZZU2</accession>
<evidence type="ECO:0000313" key="9">
    <source>
        <dbReference type="Ensembl" id="ENSELUP00000034277.3"/>
    </source>
</evidence>
<evidence type="ECO:0000259" key="8">
    <source>
        <dbReference type="Pfam" id="PF13359"/>
    </source>
</evidence>
<evidence type="ECO:0000256" key="6">
    <source>
        <dbReference type="ARBA" id="ARBA00022801"/>
    </source>
</evidence>
<dbReference type="PANTHER" id="PTHR22930:SF220">
    <property type="entry name" value="PROTEIN ALP1-LIKE"/>
    <property type="match status" value="1"/>
</dbReference>
<dbReference type="InterPro" id="IPR027806">
    <property type="entry name" value="HARBI1_dom"/>
</dbReference>
<reference evidence="9" key="4">
    <citation type="submission" date="2025-09" db="UniProtKB">
        <authorList>
            <consortium name="Ensembl"/>
        </authorList>
    </citation>
    <scope>IDENTIFICATION</scope>
</reference>
<dbReference type="InParanoid" id="A0A3P8ZZU2"/>
<dbReference type="PANTHER" id="PTHR22930">
    <property type="match status" value="1"/>
</dbReference>
<dbReference type="Ensembl" id="ENSELUT00000038154.3">
    <property type="protein sequence ID" value="ENSELUP00000034277.3"/>
    <property type="gene ID" value="ENSELUG00000012791.3"/>
</dbReference>
<comment type="similarity">
    <text evidence="3">Belongs to the HARBI1 family.</text>
</comment>
<dbReference type="GeneTree" id="ENSGT00940000164115"/>
<evidence type="ECO:0000256" key="4">
    <source>
        <dbReference type="ARBA" id="ARBA00022722"/>
    </source>
</evidence>
<evidence type="ECO:0000313" key="10">
    <source>
        <dbReference type="Proteomes" id="UP000265140"/>
    </source>
</evidence>
<proteinExistence type="inferred from homology"/>
<comment type="cofactor">
    <cofactor evidence="1">
        <name>a divalent metal cation</name>
        <dbReference type="ChEBI" id="CHEBI:60240"/>
    </cofactor>
</comment>
<dbReference type="GO" id="GO:0046872">
    <property type="term" value="F:metal ion binding"/>
    <property type="evidence" value="ECO:0007669"/>
    <property type="project" value="UniProtKB-KW"/>
</dbReference>
<keyword evidence="4" id="KW-0540">Nuclease</keyword>
<keyword evidence="6" id="KW-0378">Hydrolase</keyword>
<sequence length="368" mass="41524">ERFDANFAHTKCEKNNVGSVRFWKGDEFHGLIRERKLYHGRFCTYFRMSMNQLEALLQMLAPDLGRTNFREPIDPEQRPAVSASYRLGVSTVGKMVKDISNVIWEQMRETFLPSPSEDLWKNTARRFQERWNFPNYIGGLDGKHVVIQAPASSGSQFHYDKGTFSVDLLVQVDTVYRFLAVDVGAFGSNSNGGILANSRLGRDLQSGVLHVPLPSPLPSAPELGPVPFVTVGDEAFPMKPYLLRPYPGQGIPEEMRIFNYRLSRARQIYENAFLSSAGEHRMQVCPDTADGIIKASCILCNYLRPEAHHQGEEDMSRDEVEDDSVIGPIRSLRGNQASAEALRVRDTFRNYFLSPNKSPQTLPHGETP</sequence>
<protein>
    <recommendedName>
        <fullName evidence="8">DDE Tnp4 domain-containing protein</fullName>
    </recommendedName>
</protein>
<dbReference type="AlphaFoldDB" id="A0A3P8ZZU2"/>
<organism evidence="9 10">
    <name type="scientific">Esox lucius</name>
    <name type="common">Northern pike</name>
    <dbReference type="NCBI Taxonomy" id="8010"/>
    <lineage>
        <taxon>Eukaryota</taxon>
        <taxon>Metazoa</taxon>
        <taxon>Chordata</taxon>
        <taxon>Craniata</taxon>
        <taxon>Vertebrata</taxon>
        <taxon>Euteleostomi</taxon>
        <taxon>Actinopterygii</taxon>
        <taxon>Neopterygii</taxon>
        <taxon>Teleostei</taxon>
        <taxon>Protacanthopterygii</taxon>
        <taxon>Esociformes</taxon>
        <taxon>Esocidae</taxon>
        <taxon>Esox</taxon>
    </lineage>
</organism>
<feature type="domain" description="DDE Tnp4" evidence="8">
    <location>
        <begin position="140"/>
        <end position="301"/>
    </location>
</feature>
<keyword evidence="10" id="KW-1185">Reference proteome</keyword>
<dbReference type="GO" id="GO:0016787">
    <property type="term" value="F:hydrolase activity"/>
    <property type="evidence" value="ECO:0007669"/>
    <property type="project" value="UniProtKB-KW"/>
</dbReference>